<evidence type="ECO:0000259" key="3">
    <source>
        <dbReference type="PROSITE" id="PS51740"/>
    </source>
</evidence>
<accession>B5EJ30</accession>
<dbReference type="SMART" id="SM00966">
    <property type="entry name" value="SpoVT_AbrB"/>
    <property type="match status" value="1"/>
</dbReference>
<dbReference type="KEGG" id="gbm:Gbem_0025"/>
<dbReference type="Gene3D" id="2.10.260.10">
    <property type="match status" value="1"/>
</dbReference>
<dbReference type="HOGENOM" id="CLU_150554_3_0_7"/>
<feature type="region of interest" description="Disordered" evidence="2">
    <location>
        <begin position="63"/>
        <end position="84"/>
    </location>
</feature>
<name>B5EJ30_CITBB</name>
<dbReference type="AlphaFoldDB" id="B5EJ30"/>
<reference evidence="4 5" key="1">
    <citation type="submission" date="2008-07" db="EMBL/GenBank/DDBJ databases">
        <title>Complete sequence of Geobacter bemidjiensis BEM.</title>
        <authorList>
            <consortium name="US DOE Joint Genome Institute"/>
            <person name="Lucas S."/>
            <person name="Copeland A."/>
            <person name="Lapidus A."/>
            <person name="Glavina del Rio T."/>
            <person name="Dalin E."/>
            <person name="Tice H."/>
            <person name="Bruce D."/>
            <person name="Goodwin L."/>
            <person name="Pitluck S."/>
            <person name="Kiss H."/>
            <person name="Brettin T."/>
            <person name="Detter J.C."/>
            <person name="Han C."/>
            <person name="Kuske C.R."/>
            <person name="Schmutz J."/>
            <person name="Larimer F."/>
            <person name="Land M."/>
            <person name="Hauser L."/>
            <person name="Kyrpides N."/>
            <person name="Lykidis A."/>
            <person name="Lovley D."/>
            <person name="Richardson P."/>
        </authorList>
    </citation>
    <scope>NUCLEOTIDE SEQUENCE [LARGE SCALE GENOMIC DNA]</scope>
    <source>
        <strain evidence="5">ATCC BAA-1014 / DSM 16622 / JCM 12645 / Bem</strain>
    </source>
</reference>
<dbReference type="RefSeq" id="WP_012528466.1">
    <property type="nucleotide sequence ID" value="NC_011146.1"/>
</dbReference>
<dbReference type="InterPro" id="IPR007159">
    <property type="entry name" value="SpoVT-AbrB_dom"/>
</dbReference>
<keyword evidence="1" id="KW-0238">DNA-binding</keyword>
<dbReference type="STRING" id="404380.Gbem_0025"/>
<dbReference type="eggNOG" id="COG2336">
    <property type="taxonomic scope" value="Bacteria"/>
</dbReference>
<dbReference type="EMBL" id="CP001124">
    <property type="protein sequence ID" value="ACH37056.1"/>
    <property type="molecule type" value="Genomic_DNA"/>
</dbReference>
<dbReference type="OrthoDB" id="9795766at2"/>
<gene>
    <name evidence="4" type="ordered locus">Gbem_0025</name>
</gene>
<dbReference type="Pfam" id="PF04014">
    <property type="entry name" value="MazE_antitoxin"/>
    <property type="match status" value="1"/>
</dbReference>
<organism evidence="4 5">
    <name type="scientific">Citrifermentans bemidjiense (strain ATCC BAA-1014 / DSM 16622 / JCM 12645 / Bem)</name>
    <name type="common">Geobacter bemidjiensis</name>
    <dbReference type="NCBI Taxonomy" id="404380"/>
    <lineage>
        <taxon>Bacteria</taxon>
        <taxon>Pseudomonadati</taxon>
        <taxon>Thermodesulfobacteriota</taxon>
        <taxon>Desulfuromonadia</taxon>
        <taxon>Geobacterales</taxon>
        <taxon>Geobacteraceae</taxon>
        <taxon>Citrifermentans</taxon>
    </lineage>
</organism>
<sequence length="84" mass="9850">MKTNIIRIGNSQGVRIPKILLEQSRLGTEVELEVQNEMIVIRSATQPRDGWAEQFRLMSECGDDKMIDEDPGEQTDWDKEEWEW</sequence>
<feature type="compositionally biased region" description="Acidic residues" evidence="2">
    <location>
        <begin position="66"/>
        <end position="84"/>
    </location>
</feature>
<evidence type="ECO:0000313" key="4">
    <source>
        <dbReference type="EMBL" id="ACH37056.1"/>
    </source>
</evidence>
<reference evidence="4 5" key="2">
    <citation type="journal article" date="2010" name="BMC Genomics">
        <title>The genome of Geobacter bemidjiensis, exemplar for the subsurface clade of Geobacter species that predominate in Fe(III)-reducing subsurface environments.</title>
        <authorList>
            <person name="Aklujkar M."/>
            <person name="Young N.D."/>
            <person name="Holmes D."/>
            <person name="Chavan M."/>
            <person name="Risso C."/>
            <person name="Kiss H.E."/>
            <person name="Han C.S."/>
            <person name="Land M.L."/>
            <person name="Lovley D.R."/>
        </authorList>
    </citation>
    <scope>NUCLEOTIDE SEQUENCE [LARGE SCALE GENOMIC DNA]</scope>
    <source>
        <strain evidence="5">ATCC BAA-1014 / DSM 16622 / JCM 12645 / Bem</strain>
    </source>
</reference>
<proteinExistence type="predicted"/>
<dbReference type="Proteomes" id="UP000008825">
    <property type="component" value="Chromosome"/>
</dbReference>
<feature type="domain" description="SpoVT-AbrB" evidence="3">
    <location>
        <begin position="3"/>
        <end position="46"/>
    </location>
</feature>
<dbReference type="InterPro" id="IPR037914">
    <property type="entry name" value="SpoVT-AbrB_sf"/>
</dbReference>
<evidence type="ECO:0000256" key="2">
    <source>
        <dbReference type="SAM" id="MobiDB-lite"/>
    </source>
</evidence>
<evidence type="ECO:0000313" key="5">
    <source>
        <dbReference type="Proteomes" id="UP000008825"/>
    </source>
</evidence>
<evidence type="ECO:0000256" key="1">
    <source>
        <dbReference type="PROSITE-ProRule" id="PRU01076"/>
    </source>
</evidence>
<dbReference type="SUPFAM" id="SSF89447">
    <property type="entry name" value="AbrB/MazE/MraZ-like"/>
    <property type="match status" value="1"/>
</dbReference>
<dbReference type="GO" id="GO:0003677">
    <property type="term" value="F:DNA binding"/>
    <property type="evidence" value="ECO:0007669"/>
    <property type="project" value="UniProtKB-UniRule"/>
</dbReference>
<protein>
    <submittedName>
        <fullName evidence="4">Antitoxin, AbrB family</fullName>
    </submittedName>
</protein>
<dbReference type="PROSITE" id="PS51740">
    <property type="entry name" value="SPOVT_ABRB"/>
    <property type="match status" value="1"/>
</dbReference>
<keyword evidence="5" id="KW-1185">Reference proteome</keyword>